<keyword evidence="12 23" id="KW-1133">Transmembrane helix</keyword>
<feature type="compositionally biased region" description="Low complexity" evidence="22">
    <location>
        <begin position="280"/>
        <end position="301"/>
    </location>
</feature>
<feature type="compositionally biased region" description="Basic and acidic residues" evidence="22">
    <location>
        <begin position="87"/>
        <end position="97"/>
    </location>
</feature>
<comment type="subcellular location">
    <subcellularLocation>
        <location evidence="1">Cell membrane</location>
        <topology evidence="1">Multi-pass membrane protein</topology>
    </subcellularLocation>
</comment>
<dbReference type="PANTHER" id="PTHR10846:SF36">
    <property type="entry name" value="SODIUM_POTASSIUM_CALCIUM EXCHANGER 1"/>
    <property type="match status" value="1"/>
</dbReference>
<sequence length="565" mass="61454">MGCRNLIRDPPGSKRFGAFLGTSLKGEDPGAELAGRTSYPLDPSWRVLLGREMFRLSSWTRSQNNGCMDSEAAPPPPPPPPPPPAADPEKTESKPKPEAAPPVPSSPQHNSLQPKNPKGDKFSAGGTSCFTARRQLSIPPTKTPSGETPNFPSCDPHTRPRWEEAALRGAVRTSRPKKITEDAGDLSGSSVVRPCPHFMSEQLSNRKFEDSVKVTDVKSSVVHLCQSETSFNGDVKGEGLVQKKAKNKVKPLDVPVRENQENRSHHRHAEDVGQKPKTEQTASSGAPGGAAAQPSTSQPPAEETTQKTSERAVASEGGSGGSQDSAEEDGGEDESSDSCESEEEDEEDNKEEVEEKEEENEPLSLEWPAKSHKQATYLFLLPIVFPLWLTLPDVRNPASRKFFIITFLGSIFWIGIFSYLMVWWAHQVGETIGISEEIMGLTILAAGTSIPDLITSVIVARKGLGDMAVSSSVGSNIFDITVGLPVPWLIYTVLHNGEPVTVSSNGLFCAIVLLFLMLLFVIISIAACRWKMSKKLGITMFVLYFVFLILSVLLEDRVLICPVSI</sequence>
<evidence type="ECO:0000256" key="22">
    <source>
        <dbReference type="SAM" id="MobiDB-lite"/>
    </source>
</evidence>
<feature type="transmembrane region" description="Helical" evidence="23">
    <location>
        <begin position="536"/>
        <end position="554"/>
    </location>
</feature>
<evidence type="ECO:0000256" key="4">
    <source>
        <dbReference type="ARBA" id="ARBA00022449"/>
    </source>
</evidence>
<keyword evidence="3" id="KW-0813">Transport</keyword>
<evidence type="ECO:0000256" key="18">
    <source>
        <dbReference type="ARBA" id="ARBA00042035"/>
    </source>
</evidence>
<feature type="compositionally biased region" description="Acidic residues" evidence="22">
    <location>
        <begin position="325"/>
        <end position="361"/>
    </location>
</feature>
<evidence type="ECO:0000256" key="20">
    <source>
        <dbReference type="ARBA" id="ARBA00042684"/>
    </source>
</evidence>
<evidence type="ECO:0000256" key="11">
    <source>
        <dbReference type="ARBA" id="ARBA00022847"/>
    </source>
</evidence>
<keyword evidence="15" id="KW-0844">Vision</keyword>
<dbReference type="GO" id="GO:0006874">
    <property type="term" value="P:intracellular calcium ion homeostasis"/>
    <property type="evidence" value="ECO:0007669"/>
    <property type="project" value="TreeGrafter"/>
</dbReference>
<evidence type="ECO:0000256" key="6">
    <source>
        <dbReference type="ARBA" id="ARBA00022553"/>
    </source>
</evidence>
<keyword evidence="9 23" id="KW-0812">Transmembrane</keyword>
<protein>
    <recommendedName>
        <fullName evidence="17">Sodium/potassium/calcium exchanger 1</fullName>
    </recommendedName>
    <alternativeName>
        <fullName evidence="18">Na(+)/K(+)/Ca(2+)-exchange protein 1</fullName>
    </alternativeName>
    <alternativeName>
        <fullName evidence="19">Retinal rod Na-Ca+K exchanger</fullName>
    </alternativeName>
    <alternativeName>
        <fullName evidence="20">Solute carrier family 24 member 1</fullName>
    </alternativeName>
</protein>
<keyword evidence="6" id="KW-0597">Phosphoprotein</keyword>
<feature type="compositionally biased region" description="Pro residues" evidence="22">
    <location>
        <begin position="73"/>
        <end position="86"/>
    </location>
</feature>
<evidence type="ECO:0000256" key="2">
    <source>
        <dbReference type="ARBA" id="ARBA00005364"/>
    </source>
</evidence>
<dbReference type="NCBIfam" id="TIGR00367">
    <property type="entry name" value="calcium/sodium antiporter"/>
    <property type="match status" value="1"/>
</dbReference>
<evidence type="ECO:0000256" key="8">
    <source>
        <dbReference type="ARBA" id="ARBA00022606"/>
    </source>
</evidence>
<feature type="transmembrane region" description="Helical" evidence="23">
    <location>
        <begin position="374"/>
        <end position="391"/>
    </location>
</feature>
<dbReference type="Pfam" id="PF01699">
    <property type="entry name" value="Na_Ca_ex"/>
    <property type="match status" value="1"/>
</dbReference>
<feature type="transmembrane region" description="Helical" evidence="23">
    <location>
        <begin position="438"/>
        <end position="460"/>
    </location>
</feature>
<keyword evidence="14 23" id="KW-0472">Membrane</keyword>
<reference evidence="25 26" key="1">
    <citation type="submission" date="2021-06" db="EMBL/GenBank/DDBJ databases">
        <authorList>
            <person name="Palmer J.M."/>
        </authorList>
    </citation>
    <scope>NUCLEOTIDE SEQUENCE [LARGE SCALE GENOMIC DNA]</scope>
    <source>
        <strain evidence="25 26">MEX-2019</strain>
        <tissue evidence="25">Muscle</tissue>
    </source>
</reference>
<keyword evidence="8" id="KW-0716">Sensory transduction</keyword>
<dbReference type="InterPro" id="IPR004481">
    <property type="entry name" value="K/Na/Ca-exchanger"/>
</dbReference>
<dbReference type="PANTHER" id="PTHR10846">
    <property type="entry name" value="SODIUM/POTASSIUM/CALCIUM EXCHANGER"/>
    <property type="match status" value="1"/>
</dbReference>
<evidence type="ECO:0000256" key="15">
    <source>
        <dbReference type="ARBA" id="ARBA00023305"/>
    </source>
</evidence>
<evidence type="ECO:0000256" key="13">
    <source>
        <dbReference type="ARBA" id="ARBA00023065"/>
    </source>
</evidence>
<evidence type="ECO:0000256" key="19">
    <source>
        <dbReference type="ARBA" id="ARBA00042297"/>
    </source>
</evidence>
<evidence type="ECO:0000256" key="7">
    <source>
        <dbReference type="ARBA" id="ARBA00022568"/>
    </source>
</evidence>
<dbReference type="GO" id="GO:0005262">
    <property type="term" value="F:calcium channel activity"/>
    <property type="evidence" value="ECO:0007669"/>
    <property type="project" value="TreeGrafter"/>
</dbReference>
<comment type="catalytic activity">
    <reaction evidence="16">
        <text>Ca(2+)(out) + K(+)(out) + 4 Na(+)(in) = Ca(2+)(in) + K(+)(in) + 4 Na(+)(out)</text>
        <dbReference type="Rhea" id="RHEA:69967"/>
        <dbReference type="ChEBI" id="CHEBI:29101"/>
        <dbReference type="ChEBI" id="CHEBI:29103"/>
        <dbReference type="ChEBI" id="CHEBI:29108"/>
    </reaction>
</comment>
<comment type="caution">
    <text evidence="25">The sequence shown here is derived from an EMBL/GenBank/DDBJ whole genome shotgun (WGS) entry which is preliminary data.</text>
</comment>
<evidence type="ECO:0000256" key="5">
    <source>
        <dbReference type="ARBA" id="ARBA00022475"/>
    </source>
</evidence>
<dbReference type="GO" id="GO:0007601">
    <property type="term" value="P:visual perception"/>
    <property type="evidence" value="ECO:0007669"/>
    <property type="project" value="UniProtKB-KW"/>
</dbReference>
<feature type="compositionally biased region" description="Polar residues" evidence="22">
    <location>
        <begin position="138"/>
        <end position="151"/>
    </location>
</feature>
<dbReference type="GO" id="GO:0015293">
    <property type="term" value="F:symporter activity"/>
    <property type="evidence" value="ECO:0007669"/>
    <property type="project" value="UniProtKB-KW"/>
</dbReference>
<dbReference type="GO" id="GO:0005886">
    <property type="term" value="C:plasma membrane"/>
    <property type="evidence" value="ECO:0007669"/>
    <property type="project" value="UniProtKB-SubCell"/>
</dbReference>
<keyword evidence="13" id="KW-0406">Ion transport</keyword>
<feature type="region of interest" description="Disordered" evidence="22">
    <location>
        <begin position="227"/>
        <end position="367"/>
    </location>
</feature>
<evidence type="ECO:0000256" key="23">
    <source>
        <dbReference type="SAM" id="Phobius"/>
    </source>
</evidence>
<evidence type="ECO:0000256" key="10">
    <source>
        <dbReference type="ARBA" id="ARBA00022837"/>
    </source>
</evidence>
<feature type="transmembrane region" description="Helical" evidence="23">
    <location>
        <begin position="403"/>
        <end position="426"/>
    </location>
</feature>
<evidence type="ECO:0000256" key="12">
    <source>
        <dbReference type="ARBA" id="ARBA00022989"/>
    </source>
</evidence>
<keyword evidence="5" id="KW-1003">Cell membrane</keyword>
<dbReference type="EMBL" id="JAHHUM010002656">
    <property type="protein sequence ID" value="KAK5601669.1"/>
    <property type="molecule type" value="Genomic_DNA"/>
</dbReference>
<keyword evidence="7" id="KW-0109">Calcium transport</keyword>
<dbReference type="InterPro" id="IPR004837">
    <property type="entry name" value="NaCa_Exmemb"/>
</dbReference>
<dbReference type="GO" id="GO:0060291">
    <property type="term" value="P:long-term synaptic potentiation"/>
    <property type="evidence" value="ECO:0007669"/>
    <property type="project" value="TreeGrafter"/>
</dbReference>
<accession>A0AAV9QYU0</accession>
<comment type="similarity">
    <text evidence="2">Belongs to the Ca(2+):cation antiporter (CaCA) (TC 2.A.19) family. SLC24A subfamily.</text>
</comment>
<dbReference type="GO" id="GO:0008273">
    <property type="term" value="F:calcium, potassium:sodium antiporter activity"/>
    <property type="evidence" value="ECO:0007669"/>
    <property type="project" value="TreeGrafter"/>
</dbReference>
<feature type="transmembrane region" description="Helical" evidence="23">
    <location>
        <begin position="505"/>
        <end position="527"/>
    </location>
</feature>
<dbReference type="Gene3D" id="1.20.1420.30">
    <property type="entry name" value="NCX, central ion-binding region"/>
    <property type="match status" value="1"/>
</dbReference>
<evidence type="ECO:0000256" key="17">
    <source>
        <dbReference type="ARBA" id="ARBA00040585"/>
    </source>
</evidence>
<evidence type="ECO:0000313" key="26">
    <source>
        <dbReference type="Proteomes" id="UP001311232"/>
    </source>
</evidence>
<evidence type="ECO:0000256" key="16">
    <source>
        <dbReference type="ARBA" id="ARBA00033627"/>
    </source>
</evidence>
<keyword evidence="11" id="KW-0769">Symport</keyword>
<feature type="region of interest" description="Disordered" evidence="22">
    <location>
        <begin position="60"/>
        <end position="193"/>
    </location>
</feature>
<dbReference type="AlphaFoldDB" id="A0AAV9QYU0"/>
<name>A0AAV9QYU0_9TELE</name>
<evidence type="ECO:0000313" key="25">
    <source>
        <dbReference type="EMBL" id="KAK5601669.1"/>
    </source>
</evidence>
<keyword evidence="4" id="KW-0050">Antiport</keyword>
<dbReference type="FunFam" id="1.20.1420.30:FF:000002">
    <property type="entry name" value="Sodium/potassium/calcium exchanger 2 isoform 1"/>
    <property type="match status" value="1"/>
</dbReference>
<organism evidence="25 26">
    <name type="scientific">Crenichthys baileyi</name>
    <name type="common">White River springfish</name>
    <dbReference type="NCBI Taxonomy" id="28760"/>
    <lineage>
        <taxon>Eukaryota</taxon>
        <taxon>Metazoa</taxon>
        <taxon>Chordata</taxon>
        <taxon>Craniata</taxon>
        <taxon>Vertebrata</taxon>
        <taxon>Euteleostomi</taxon>
        <taxon>Actinopterygii</taxon>
        <taxon>Neopterygii</taxon>
        <taxon>Teleostei</taxon>
        <taxon>Neoteleostei</taxon>
        <taxon>Acanthomorphata</taxon>
        <taxon>Ovalentaria</taxon>
        <taxon>Atherinomorphae</taxon>
        <taxon>Cyprinodontiformes</taxon>
        <taxon>Goodeidae</taxon>
        <taxon>Crenichthys</taxon>
    </lineage>
</organism>
<feature type="compositionally biased region" description="Basic and acidic residues" evidence="22">
    <location>
        <begin position="255"/>
        <end position="278"/>
    </location>
</feature>
<dbReference type="GO" id="GO:0060292">
    <property type="term" value="P:long-term synaptic depression"/>
    <property type="evidence" value="ECO:0007669"/>
    <property type="project" value="TreeGrafter"/>
</dbReference>
<evidence type="ECO:0000256" key="3">
    <source>
        <dbReference type="ARBA" id="ARBA00022448"/>
    </source>
</evidence>
<keyword evidence="26" id="KW-1185">Reference proteome</keyword>
<proteinExistence type="inferred from homology"/>
<evidence type="ECO:0000256" key="14">
    <source>
        <dbReference type="ARBA" id="ARBA00023136"/>
    </source>
</evidence>
<feature type="region of interest" description="Disordered" evidence="22">
    <location>
        <begin position="1"/>
        <end position="42"/>
    </location>
</feature>
<dbReference type="InterPro" id="IPR044880">
    <property type="entry name" value="NCX_ion-bd_dom_sf"/>
</dbReference>
<feature type="compositionally biased region" description="Basic and acidic residues" evidence="22">
    <location>
        <begin position="156"/>
        <end position="166"/>
    </location>
</feature>
<gene>
    <name evidence="25" type="ORF">CRENBAI_022234</name>
</gene>
<feature type="transmembrane region" description="Helical" evidence="23">
    <location>
        <begin position="472"/>
        <end position="493"/>
    </location>
</feature>
<comment type="function">
    <text evidence="21">Calcium, potassium:sodium antiporter that transports 1 Ca(2+) and 1 K(+) in exchange for 4 Na(+). Critical component of the visual transduction cascade, controlling the calcium concentration of outer segments during light and darkness. Light causes a rapid lowering of cytosolic free calcium in the outer segment of both retinal rod and cone photoreceptors and the light-induced lowering of calcium is caused by extrusion via this protein which plays a key role in the process of light adaptation.</text>
</comment>
<keyword evidence="10" id="KW-0106">Calcium</keyword>
<evidence type="ECO:0000256" key="9">
    <source>
        <dbReference type="ARBA" id="ARBA00022692"/>
    </source>
</evidence>
<feature type="domain" description="Sodium/calcium exchanger membrane region" evidence="24">
    <location>
        <begin position="404"/>
        <end position="552"/>
    </location>
</feature>
<dbReference type="Proteomes" id="UP001311232">
    <property type="component" value="Unassembled WGS sequence"/>
</dbReference>
<evidence type="ECO:0000259" key="24">
    <source>
        <dbReference type="Pfam" id="PF01699"/>
    </source>
</evidence>
<evidence type="ECO:0000256" key="1">
    <source>
        <dbReference type="ARBA" id="ARBA00004651"/>
    </source>
</evidence>
<evidence type="ECO:0000256" key="21">
    <source>
        <dbReference type="ARBA" id="ARBA00045976"/>
    </source>
</evidence>